<reference evidence="3" key="2">
    <citation type="submission" date="2022-12" db="EMBL/GenBank/DDBJ databases">
        <authorList>
            <person name="Sun Q."/>
            <person name="Kim S."/>
        </authorList>
    </citation>
    <scope>NUCLEOTIDE SEQUENCE</scope>
    <source>
        <strain evidence="3">KCTC 12343</strain>
    </source>
</reference>
<dbReference type="Pfam" id="PF14031">
    <property type="entry name" value="D-ser_dehydrat"/>
    <property type="match status" value="1"/>
</dbReference>
<dbReference type="AlphaFoldDB" id="A0AA88C2K3"/>
<dbReference type="PANTHER" id="PTHR28004">
    <property type="entry name" value="ZGC:162816-RELATED"/>
    <property type="match status" value="1"/>
</dbReference>
<feature type="domain" description="D-serine dehydratase-like" evidence="2">
    <location>
        <begin position="342"/>
        <end position="439"/>
    </location>
</feature>
<dbReference type="RefSeq" id="WP_229420868.1">
    <property type="nucleotide sequence ID" value="NZ_BMWV01000004.1"/>
</dbReference>
<sequence>MINRMPAPDTPDPSTVDPNTVDPNVLDLSTIEQFVLTPELKGYPHDAAPRAIRDIGSAGWNVLRGDLPFPVALLKRSALDHNLAWMADFTRESGVLIAPHGKTTMAPQLFAQQLAAGAWGMTLATMQQVSLAVRLGLRRVILANQLVARADILQAARLLRDTPGLELHVLVDSMAQLALIEGVLAADAHDCRLLAMIECGIDGGRTGCRSVAQAMALARAIAGSSAVALSGIECYEGLQVTGHSATDAAAVTGLMQVVQQVARQCDAEGLFHGEEIVLSAGGSAAFDVVARTLPMQLSRPVRTILRSGCYLAHDSGFYQRFMEDIRARSGARWQERPGLQPALEIWCQVQSQPEPGLAILALGKRDASFDLDLPMPFAWVDAAGRAPIGKDWTIAKMNDQHAYLRFPPGPAPAVGDLIGCGISHPCTTFDKWRWLPVVDDSYNVRSAIQTFF</sequence>
<reference evidence="3" key="1">
    <citation type="journal article" date="2014" name="Int. J. Syst. Evol. Microbiol.">
        <title>Complete genome sequence of Corynebacterium casei LMG S-19264T (=DSM 44701T), isolated from a smear-ripened cheese.</title>
        <authorList>
            <consortium name="US DOE Joint Genome Institute (JGI-PGF)"/>
            <person name="Walter F."/>
            <person name="Albersmeier A."/>
            <person name="Kalinowski J."/>
            <person name="Ruckert C."/>
        </authorList>
    </citation>
    <scope>NUCLEOTIDE SEQUENCE</scope>
    <source>
        <strain evidence="3">KCTC 12343</strain>
    </source>
</reference>
<comment type="caution">
    <text evidence="3">The sequence shown here is derived from an EMBL/GenBank/DDBJ whole genome shotgun (WGS) entry which is preliminary data.</text>
</comment>
<dbReference type="InterPro" id="IPR051466">
    <property type="entry name" value="D-amino_acid_metab_enzyme"/>
</dbReference>
<dbReference type="InterPro" id="IPR026956">
    <property type="entry name" value="D-ser_dehydrat-like_dom"/>
</dbReference>
<feature type="compositionally biased region" description="Polar residues" evidence="1">
    <location>
        <begin position="12"/>
        <end position="22"/>
    </location>
</feature>
<name>A0AA88C2K3_9BURK</name>
<evidence type="ECO:0000313" key="4">
    <source>
        <dbReference type="Proteomes" id="UP000628442"/>
    </source>
</evidence>
<dbReference type="EMBL" id="BMWV01000004">
    <property type="protein sequence ID" value="GGY38406.1"/>
    <property type="molecule type" value="Genomic_DNA"/>
</dbReference>
<accession>A0AA88C2K3</accession>
<dbReference type="SMART" id="SM01119">
    <property type="entry name" value="D-ser_dehydrat"/>
    <property type="match status" value="1"/>
</dbReference>
<dbReference type="CDD" id="cd06818">
    <property type="entry name" value="PLPDE_III_cryptic_DSD"/>
    <property type="match status" value="1"/>
</dbReference>
<dbReference type="Gene3D" id="2.40.37.20">
    <property type="entry name" value="D-serine dehydratase-like domain"/>
    <property type="match status" value="1"/>
</dbReference>
<protein>
    <submittedName>
        <fullName evidence="3">Deaminase</fullName>
    </submittedName>
</protein>
<evidence type="ECO:0000256" key="1">
    <source>
        <dbReference type="SAM" id="MobiDB-lite"/>
    </source>
</evidence>
<dbReference type="SUPFAM" id="SSF51419">
    <property type="entry name" value="PLP-binding barrel"/>
    <property type="match status" value="1"/>
</dbReference>
<dbReference type="PANTHER" id="PTHR28004:SF8">
    <property type="entry name" value="D-SERINE DEAMINASE"/>
    <property type="match status" value="1"/>
</dbReference>
<organism evidence="3 4">
    <name type="scientific">Pseudoduganella albidiflava</name>
    <dbReference type="NCBI Taxonomy" id="321983"/>
    <lineage>
        <taxon>Bacteria</taxon>
        <taxon>Pseudomonadati</taxon>
        <taxon>Pseudomonadota</taxon>
        <taxon>Betaproteobacteria</taxon>
        <taxon>Burkholderiales</taxon>
        <taxon>Oxalobacteraceae</taxon>
        <taxon>Telluria group</taxon>
        <taxon>Pseudoduganella</taxon>
    </lineage>
</organism>
<evidence type="ECO:0000313" key="3">
    <source>
        <dbReference type="EMBL" id="GGY38406.1"/>
    </source>
</evidence>
<dbReference type="InterPro" id="IPR042208">
    <property type="entry name" value="D-ser_dehydrat-like_sf"/>
</dbReference>
<proteinExistence type="predicted"/>
<gene>
    <name evidence="3" type="primary">ptpT</name>
    <name evidence="3" type="ORF">GCM10007387_20490</name>
</gene>
<feature type="region of interest" description="Disordered" evidence="1">
    <location>
        <begin position="1"/>
        <end position="22"/>
    </location>
</feature>
<dbReference type="InterPro" id="IPR029066">
    <property type="entry name" value="PLP-binding_barrel"/>
</dbReference>
<dbReference type="Gene3D" id="3.20.20.10">
    <property type="entry name" value="Alanine racemase"/>
    <property type="match status" value="1"/>
</dbReference>
<evidence type="ECO:0000259" key="2">
    <source>
        <dbReference type="SMART" id="SM01119"/>
    </source>
</evidence>
<dbReference type="Proteomes" id="UP000628442">
    <property type="component" value="Unassembled WGS sequence"/>
</dbReference>